<evidence type="ECO:0000256" key="5">
    <source>
        <dbReference type="SAM" id="SignalP"/>
    </source>
</evidence>
<comment type="caution">
    <text evidence="7">The sequence shown here is derived from an EMBL/GenBank/DDBJ whole genome shotgun (WGS) entry which is preliminary data.</text>
</comment>
<dbReference type="SUPFAM" id="SSF55729">
    <property type="entry name" value="Acyl-CoA N-acyltransferases (Nat)"/>
    <property type="match status" value="1"/>
</dbReference>
<dbReference type="PROSITE" id="PS51186">
    <property type="entry name" value="GNAT"/>
    <property type="match status" value="1"/>
</dbReference>
<evidence type="ECO:0000313" key="8">
    <source>
        <dbReference type="Proteomes" id="UP000050816"/>
    </source>
</evidence>
<comment type="similarity">
    <text evidence="1">Belongs to the acetyltransferase family. RimI subfamily.</text>
</comment>
<evidence type="ECO:0000313" key="7">
    <source>
        <dbReference type="EMBL" id="KRL90560.1"/>
    </source>
</evidence>
<keyword evidence="3" id="KW-0808">Transferase</keyword>
<feature type="chain" id="PRO_5038987634" description="N-acetyltransferase domain-containing protein" evidence="5">
    <location>
        <begin position="25"/>
        <end position="187"/>
    </location>
</feature>
<dbReference type="PANTHER" id="PTHR43420">
    <property type="entry name" value="ACETYLTRANSFERASE"/>
    <property type="match status" value="1"/>
</dbReference>
<evidence type="ECO:0000256" key="1">
    <source>
        <dbReference type="ARBA" id="ARBA00005395"/>
    </source>
</evidence>
<keyword evidence="2" id="KW-0963">Cytoplasm</keyword>
<dbReference type="InterPro" id="IPR006464">
    <property type="entry name" value="AcTrfase_RimI/Ard1"/>
</dbReference>
<sequence length="187" mass="21346">MFKKFSQWWTWLLLGATTPCLTLAPRTVILAQQPYQLAMAQGEDVARLVEIERAIYHIPPWDETAFYYDLHRPNCLYLVLKNEHGVQAYAGMAVNFEAKDGHLTNVATHPAVQHQGLSTCLLRTLMQVALQHGLLTLSLEVRAENLTAQRLYHQLGFQKSGVKRHYYFEDGQDAYTMTLNLTQVKGI</sequence>
<accession>A0A0R1UB17</accession>
<dbReference type="Pfam" id="PF00583">
    <property type="entry name" value="Acetyltransf_1"/>
    <property type="match status" value="1"/>
</dbReference>
<evidence type="ECO:0000256" key="3">
    <source>
        <dbReference type="ARBA" id="ARBA00022679"/>
    </source>
</evidence>
<dbReference type="EMBL" id="AZFK01000029">
    <property type="protein sequence ID" value="KRL90560.1"/>
    <property type="molecule type" value="Genomic_DNA"/>
</dbReference>
<dbReference type="GO" id="GO:0008080">
    <property type="term" value="F:N-acetyltransferase activity"/>
    <property type="evidence" value="ECO:0007669"/>
    <property type="project" value="InterPro"/>
</dbReference>
<dbReference type="AlphaFoldDB" id="A0A0R1UB17"/>
<protein>
    <recommendedName>
        <fullName evidence="6">N-acetyltransferase domain-containing protein</fullName>
    </recommendedName>
</protein>
<dbReference type="PANTHER" id="PTHR43420:SF44">
    <property type="entry name" value="ACETYLTRANSFERASE YPEA"/>
    <property type="match status" value="1"/>
</dbReference>
<evidence type="ECO:0000256" key="4">
    <source>
        <dbReference type="ARBA" id="ARBA00023315"/>
    </source>
</evidence>
<dbReference type="InterPro" id="IPR000182">
    <property type="entry name" value="GNAT_dom"/>
</dbReference>
<keyword evidence="5" id="KW-0732">Signal</keyword>
<evidence type="ECO:0000259" key="6">
    <source>
        <dbReference type="PROSITE" id="PS51186"/>
    </source>
</evidence>
<dbReference type="InterPro" id="IPR016181">
    <property type="entry name" value="Acyl_CoA_acyltransferase"/>
</dbReference>
<proteinExistence type="inferred from homology"/>
<dbReference type="InterPro" id="IPR050680">
    <property type="entry name" value="YpeA/RimI_acetyltransf"/>
</dbReference>
<reference evidence="7 8" key="1">
    <citation type="journal article" date="2015" name="Genome Announc.">
        <title>Expanding the biotechnology potential of lactobacilli through comparative genomics of 213 strains and associated genera.</title>
        <authorList>
            <person name="Sun Z."/>
            <person name="Harris H.M."/>
            <person name="McCann A."/>
            <person name="Guo C."/>
            <person name="Argimon S."/>
            <person name="Zhang W."/>
            <person name="Yang X."/>
            <person name="Jeffery I.B."/>
            <person name="Cooney J.C."/>
            <person name="Kagawa T.F."/>
            <person name="Liu W."/>
            <person name="Song Y."/>
            <person name="Salvetti E."/>
            <person name="Wrobel A."/>
            <person name="Rasinkangas P."/>
            <person name="Parkhill J."/>
            <person name="Rea M.C."/>
            <person name="O'Sullivan O."/>
            <person name="Ritari J."/>
            <person name="Douillard F.P."/>
            <person name="Paul Ross R."/>
            <person name="Yang R."/>
            <person name="Briner A.E."/>
            <person name="Felis G.E."/>
            <person name="de Vos W.M."/>
            <person name="Barrangou R."/>
            <person name="Klaenhammer T.R."/>
            <person name="Caufield P.W."/>
            <person name="Cui Y."/>
            <person name="Zhang H."/>
            <person name="O'Toole P.W."/>
        </authorList>
    </citation>
    <scope>NUCLEOTIDE SEQUENCE [LARGE SCALE GENOMIC DNA]</scope>
    <source>
        <strain evidence="7 8">DSM 15946</strain>
    </source>
</reference>
<keyword evidence="4" id="KW-0012">Acyltransferase</keyword>
<name>A0A0R1UB17_9LACO</name>
<evidence type="ECO:0000256" key="2">
    <source>
        <dbReference type="ARBA" id="ARBA00022490"/>
    </source>
</evidence>
<dbReference type="Gene3D" id="3.40.630.30">
    <property type="match status" value="1"/>
</dbReference>
<gene>
    <name evidence="7" type="ORF">FC43_GL001366</name>
</gene>
<dbReference type="CDD" id="cd04301">
    <property type="entry name" value="NAT_SF"/>
    <property type="match status" value="1"/>
</dbReference>
<feature type="domain" description="N-acetyltransferase" evidence="6">
    <location>
        <begin position="35"/>
        <end position="182"/>
    </location>
</feature>
<dbReference type="Proteomes" id="UP000050816">
    <property type="component" value="Unassembled WGS sequence"/>
</dbReference>
<dbReference type="RefSeq" id="WP_056954518.1">
    <property type="nucleotide sequence ID" value="NZ_AZFK01000029.1"/>
</dbReference>
<dbReference type="NCBIfam" id="TIGR01575">
    <property type="entry name" value="rimI"/>
    <property type="match status" value="1"/>
</dbReference>
<dbReference type="PATRIC" id="fig|1423760.3.peg.1434"/>
<feature type="signal peptide" evidence="5">
    <location>
        <begin position="1"/>
        <end position="24"/>
    </location>
</feature>
<organism evidence="7 8">
    <name type="scientific">Limosilactobacillus ingluviei DSM 15946</name>
    <dbReference type="NCBI Taxonomy" id="1423760"/>
    <lineage>
        <taxon>Bacteria</taxon>
        <taxon>Bacillati</taxon>
        <taxon>Bacillota</taxon>
        <taxon>Bacilli</taxon>
        <taxon>Lactobacillales</taxon>
        <taxon>Lactobacillaceae</taxon>
        <taxon>Limosilactobacillus</taxon>
    </lineage>
</organism>